<feature type="compositionally biased region" description="Basic and acidic residues" evidence="1">
    <location>
        <begin position="112"/>
        <end position="124"/>
    </location>
</feature>
<reference evidence="2 3" key="1">
    <citation type="submission" date="2016-07" db="EMBL/GenBank/DDBJ databases">
        <title>Pervasive Adenine N6-methylation of Active Genes in Fungi.</title>
        <authorList>
            <consortium name="DOE Joint Genome Institute"/>
            <person name="Mondo S.J."/>
            <person name="Dannebaum R.O."/>
            <person name="Kuo R.C."/>
            <person name="Labutti K."/>
            <person name="Haridas S."/>
            <person name="Kuo A."/>
            <person name="Salamov A."/>
            <person name="Ahrendt S.R."/>
            <person name="Lipzen A."/>
            <person name="Sullivan W."/>
            <person name="Andreopoulos W.B."/>
            <person name="Clum A."/>
            <person name="Lindquist E."/>
            <person name="Daum C."/>
            <person name="Ramamoorthy G.K."/>
            <person name="Gryganskyi A."/>
            <person name="Culley D."/>
            <person name="Magnuson J.K."/>
            <person name="James T.Y."/>
            <person name="O'Malley M.A."/>
            <person name="Stajich J.E."/>
            <person name="Spatafora J.W."/>
            <person name="Visel A."/>
            <person name="Grigoriev I.V."/>
        </authorList>
    </citation>
    <scope>NUCLEOTIDE SEQUENCE [LARGE SCALE GENOMIC DNA]</scope>
    <source>
        <strain evidence="2 3">NRRL 2496</strain>
    </source>
</reference>
<feature type="compositionally biased region" description="Basic residues" evidence="1">
    <location>
        <begin position="100"/>
        <end position="111"/>
    </location>
</feature>
<organism evidence="2 3">
    <name type="scientific">Syncephalastrum racemosum</name>
    <name type="common">Filamentous fungus</name>
    <dbReference type="NCBI Taxonomy" id="13706"/>
    <lineage>
        <taxon>Eukaryota</taxon>
        <taxon>Fungi</taxon>
        <taxon>Fungi incertae sedis</taxon>
        <taxon>Mucoromycota</taxon>
        <taxon>Mucoromycotina</taxon>
        <taxon>Mucoromycetes</taxon>
        <taxon>Mucorales</taxon>
        <taxon>Syncephalastraceae</taxon>
        <taxon>Syncephalastrum</taxon>
    </lineage>
</organism>
<feature type="region of interest" description="Disordered" evidence="1">
    <location>
        <begin position="1"/>
        <end position="211"/>
    </location>
</feature>
<name>A0A1X2HSA2_SYNRA</name>
<feature type="compositionally biased region" description="Polar residues" evidence="1">
    <location>
        <begin position="192"/>
        <end position="211"/>
    </location>
</feature>
<evidence type="ECO:0000313" key="3">
    <source>
        <dbReference type="Proteomes" id="UP000242180"/>
    </source>
</evidence>
<dbReference type="AlphaFoldDB" id="A0A1X2HSA2"/>
<sequence>MSFDRSPQRQQEPSDLPSSASPSHNDHRLPPASSFGLRPISGPAPTAAPLTTPTTTAAPVKMEERDGPSPTGAGGSHYGGPSLPPPSAMHPHQRDQHQSHYQHQHQQHQQHHYAEYKSEYKSEYSRPPPTTTASTSSSLPFASSSTSAAPIWDYSDRSAYSSADQQPIAQYQARDYPRAHNLPSLPADISPSPYTRQPTTSAFDPIRSSQVAEPSTQTVSFIFSLREKTMLN</sequence>
<feature type="compositionally biased region" description="Low complexity" evidence="1">
    <location>
        <begin position="131"/>
        <end position="150"/>
    </location>
</feature>
<gene>
    <name evidence="2" type="ORF">BCR43DRAFT_10965</name>
</gene>
<dbReference type="InParanoid" id="A0A1X2HSA2"/>
<keyword evidence="3" id="KW-1185">Reference proteome</keyword>
<feature type="compositionally biased region" description="Polar residues" evidence="1">
    <location>
        <begin position="8"/>
        <end position="23"/>
    </location>
</feature>
<dbReference type="Proteomes" id="UP000242180">
    <property type="component" value="Unassembled WGS sequence"/>
</dbReference>
<protein>
    <submittedName>
        <fullName evidence="2">Uncharacterized protein</fullName>
    </submittedName>
</protein>
<proteinExistence type="predicted"/>
<comment type="caution">
    <text evidence="2">The sequence shown here is derived from an EMBL/GenBank/DDBJ whole genome shotgun (WGS) entry which is preliminary data.</text>
</comment>
<evidence type="ECO:0000313" key="2">
    <source>
        <dbReference type="EMBL" id="ORZ02485.1"/>
    </source>
</evidence>
<accession>A0A1X2HSA2</accession>
<evidence type="ECO:0000256" key="1">
    <source>
        <dbReference type="SAM" id="MobiDB-lite"/>
    </source>
</evidence>
<feature type="compositionally biased region" description="Low complexity" evidence="1">
    <location>
        <begin position="43"/>
        <end position="59"/>
    </location>
</feature>
<dbReference type="EMBL" id="MCGN01000001">
    <property type="protein sequence ID" value="ORZ02485.1"/>
    <property type="molecule type" value="Genomic_DNA"/>
</dbReference>